<evidence type="ECO:0000259" key="11">
    <source>
        <dbReference type="PROSITE" id="PS51126"/>
    </source>
</evidence>
<feature type="binding site" evidence="10">
    <location>
        <begin position="156"/>
        <end position="163"/>
    </location>
    <ligand>
        <name>ATP</name>
        <dbReference type="ChEBI" id="CHEBI:30616"/>
    </ligand>
</feature>
<evidence type="ECO:0000256" key="7">
    <source>
        <dbReference type="ARBA" id="ARBA00023123"/>
    </source>
</evidence>
<evidence type="ECO:0000256" key="10">
    <source>
        <dbReference type="PROSITE-ProRule" id="PRU00782"/>
    </source>
</evidence>
<dbReference type="Pfam" id="PF00612">
    <property type="entry name" value="IQ"/>
    <property type="match status" value="2"/>
</dbReference>
<evidence type="ECO:0000259" key="12">
    <source>
        <dbReference type="PROSITE" id="PS51456"/>
    </source>
</evidence>
<dbReference type="Gene3D" id="1.20.5.4820">
    <property type="match status" value="1"/>
</dbReference>
<dbReference type="GO" id="GO:0007015">
    <property type="term" value="P:actin filament organization"/>
    <property type="evidence" value="ECO:0007669"/>
    <property type="project" value="TreeGrafter"/>
</dbReference>
<accession>A0AAW2VHX8</accession>
<evidence type="ECO:0000313" key="14">
    <source>
        <dbReference type="EMBL" id="KAL0429349.1"/>
    </source>
</evidence>
<sequence length="1067" mass="120972">MGTPVNIIVGSHVWAEDPEVAWIDGEVVEIKGTDATIATTNGKSIVAAISSIYPKDTEAPPAGVDDMTKLAYLHEPGVLHNLASRFALNEIYTYTGNILIAVNPFRRLPHLYDIHMMQQYKGAAFGELSPHLFAIADACYRAIINEHGSQAILVSGESGAGKTETTKLLMRYLAFMGGRSGTEGRTVEQQVLEVSKDNSILRSSWHILFARIHRKLRIPFLQSNPVLEAFGNAKTVKNNNSSRFGKFVEIQFDKHGKISGAAVRTYLLERSRVCQVSDPERNYHCFYMLCAAPPEEVKKLKLGDPRKFHYLNQSNCYEVANVDDAREYLETRNAMDIVGINQDEQHIPCSSCYTPLGECRVVKGNEVDSSKLKDDKARYHLQTTAELLMCKEKALEDSLCQRVIVTPDGSITKPLDPAAAVTSRDALAKTMYSRLFDWIVDKINSSIGQDPNAKSIIGVLDIYGFESFKINSFEQLCINLTNEKLQQHFNQHVFKMEQEEYTKEEINWSYVEFVDNQDVLDLIEKKPGGIIALLDEACMFPKSTHETFAQKMYQTYKGHKRFSKPKLARTDFTINHYAGDVTYQADQFLDKNKDYVVAEHQALLTESKCSFVANLFPPLPDEASKQSKFPSIGTRFKQQLQSLMETLSTTEPHYIRCVKPNTVLKPGIFENFNVLNQLRCGGVLEAIRISCAGYPTKRTFDEFIDRFGMLAPDVVDGSDEKSACIAICDKMGLKGIRAGQMAELDARRAEVLAHAAKRIQRQIRTYLTRKEFIILRKATINVQKLWRDPMEKFPCPFAYNRLKKSTIAVQCLWRARIARKELRKLRMAPRASRIRPLKASSKNIHSHIITKQQGSSIHWQNIVQSLDQTMEILSENYVPSTITRKIFSQVFSFINVQLFNSLLLRRECCSFSNGEYVKAGLQELEHWCMKATDEFAGSSWDELQHIRQAAAFLVLHQKTHKSLDEITNELCPVLSIAQIYRIGTMFWDDKYGTQGLSSEVIAKMKALTVEDSISTPNNTFLLDVDSSMPFSMDEISRSFQDINVSDVDPPPLLRQRSDFHFLLQTTE</sequence>
<dbReference type="PROSITE" id="PS51844">
    <property type="entry name" value="SH3_LIKE"/>
    <property type="match status" value="1"/>
</dbReference>
<dbReference type="InterPro" id="IPR000048">
    <property type="entry name" value="IQ_motif_EF-hand-BS"/>
</dbReference>
<dbReference type="GO" id="GO:0051015">
    <property type="term" value="F:actin filament binding"/>
    <property type="evidence" value="ECO:0007669"/>
    <property type="project" value="TreeGrafter"/>
</dbReference>
<dbReference type="SMART" id="SM01132">
    <property type="entry name" value="DIL"/>
    <property type="match status" value="1"/>
</dbReference>
<dbReference type="CDD" id="cd01384">
    <property type="entry name" value="MYSc_Myo11"/>
    <property type="match status" value="1"/>
</dbReference>
<dbReference type="PROSITE" id="PS50096">
    <property type="entry name" value="IQ"/>
    <property type="match status" value="2"/>
</dbReference>
<evidence type="ECO:0000256" key="1">
    <source>
        <dbReference type="ARBA" id="ARBA00008049"/>
    </source>
</evidence>
<keyword evidence="4 10" id="KW-0067">ATP-binding</keyword>
<reference evidence="14" key="1">
    <citation type="submission" date="2020-06" db="EMBL/GenBank/DDBJ databases">
        <authorList>
            <person name="Li T."/>
            <person name="Hu X."/>
            <person name="Zhang T."/>
            <person name="Song X."/>
            <person name="Zhang H."/>
            <person name="Dai N."/>
            <person name="Sheng W."/>
            <person name="Hou X."/>
            <person name="Wei L."/>
        </authorList>
    </citation>
    <scope>NUCLEOTIDE SEQUENCE</scope>
    <source>
        <strain evidence="14">G02</strain>
        <tissue evidence="14">Leaf</tissue>
    </source>
</reference>
<dbReference type="GO" id="GO:0005737">
    <property type="term" value="C:cytoplasm"/>
    <property type="evidence" value="ECO:0007669"/>
    <property type="project" value="TreeGrafter"/>
</dbReference>
<dbReference type="Pfam" id="PF00063">
    <property type="entry name" value="Myosin_head"/>
    <property type="match status" value="1"/>
</dbReference>
<keyword evidence="6" id="KW-0175">Coiled coil</keyword>
<dbReference type="EMBL" id="JACGWJ010000003">
    <property type="protein sequence ID" value="KAL0429349.1"/>
    <property type="molecule type" value="Genomic_DNA"/>
</dbReference>
<dbReference type="Gene3D" id="1.20.120.720">
    <property type="entry name" value="Myosin VI head, motor domain, U50 subdomain"/>
    <property type="match status" value="1"/>
</dbReference>
<feature type="domain" description="Dilute" evidence="11">
    <location>
        <begin position="778"/>
        <end position="1010"/>
    </location>
</feature>
<evidence type="ECO:0000256" key="2">
    <source>
        <dbReference type="ARBA" id="ARBA00022737"/>
    </source>
</evidence>
<evidence type="ECO:0000256" key="4">
    <source>
        <dbReference type="ARBA" id="ARBA00022840"/>
    </source>
</evidence>
<dbReference type="GO" id="GO:0016020">
    <property type="term" value="C:membrane"/>
    <property type="evidence" value="ECO:0007669"/>
    <property type="project" value="TreeGrafter"/>
</dbReference>
<dbReference type="PROSITE" id="PS51456">
    <property type="entry name" value="MYOSIN_MOTOR"/>
    <property type="match status" value="1"/>
</dbReference>
<evidence type="ECO:0000256" key="6">
    <source>
        <dbReference type="ARBA" id="ARBA00023054"/>
    </source>
</evidence>
<name>A0AAW2VHX8_SESRA</name>
<dbReference type="PANTHER" id="PTHR13140">
    <property type="entry name" value="MYOSIN"/>
    <property type="match status" value="1"/>
</dbReference>
<keyword evidence="2" id="KW-0677">Repeat</keyword>
<dbReference type="Gene3D" id="1.20.58.530">
    <property type="match status" value="1"/>
</dbReference>
<dbReference type="PROSITE" id="PS51126">
    <property type="entry name" value="DILUTE"/>
    <property type="match status" value="1"/>
</dbReference>
<evidence type="ECO:0000256" key="8">
    <source>
        <dbReference type="ARBA" id="ARBA00023175"/>
    </source>
</evidence>
<feature type="region of interest" description="Actin-binding" evidence="10">
    <location>
        <begin position="640"/>
        <end position="662"/>
    </location>
</feature>
<dbReference type="GO" id="GO:0030048">
    <property type="term" value="P:actin filament-based movement"/>
    <property type="evidence" value="ECO:0007669"/>
    <property type="project" value="UniProtKB-ARBA"/>
</dbReference>
<keyword evidence="8 10" id="KW-0505">Motor protein</keyword>
<dbReference type="InterPro" id="IPR001609">
    <property type="entry name" value="Myosin_head_motor_dom-like"/>
</dbReference>
<proteinExistence type="inferred from homology"/>
<dbReference type="SUPFAM" id="SSF52540">
    <property type="entry name" value="P-loop containing nucleoside triphosphate hydrolases"/>
    <property type="match status" value="1"/>
</dbReference>
<dbReference type="Gene3D" id="1.10.10.820">
    <property type="match status" value="1"/>
</dbReference>
<dbReference type="InterPro" id="IPR004009">
    <property type="entry name" value="SH3_Myosin"/>
</dbReference>
<comment type="caution">
    <text evidence="14">The sequence shown here is derived from an EMBL/GenBank/DDBJ whole genome shotgun (WGS) entry which is preliminary data.</text>
</comment>
<dbReference type="GO" id="GO:0016459">
    <property type="term" value="C:myosin complex"/>
    <property type="evidence" value="ECO:0007669"/>
    <property type="project" value="UniProtKB-KW"/>
</dbReference>
<evidence type="ECO:0000256" key="5">
    <source>
        <dbReference type="ARBA" id="ARBA00022860"/>
    </source>
</evidence>
<dbReference type="Gene3D" id="3.40.850.10">
    <property type="entry name" value="Kinesin motor domain"/>
    <property type="match status" value="1"/>
</dbReference>
<dbReference type="AlphaFoldDB" id="A0AAW2VHX8"/>
<evidence type="ECO:0000259" key="13">
    <source>
        <dbReference type="PROSITE" id="PS51844"/>
    </source>
</evidence>
<dbReference type="SMART" id="SM00242">
    <property type="entry name" value="MYSc"/>
    <property type="match status" value="1"/>
</dbReference>
<dbReference type="PANTHER" id="PTHR13140:SF270">
    <property type="entry name" value="MYOSIN-12"/>
    <property type="match status" value="1"/>
</dbReference>
<feature type="domain" description="Myosin N-terminal SH3-like" evidence="13">
    <location>
        <begin position="8"/>
        <end position="57"/>
    </location>
</feature>
<dbReference type="FunFam" id="1.20.58.530:FF:000002">
    <property type="entry name" value="Class V myosin"/>
    <property type="match status" value="1"/>
</dbReference>
<protein>
    <submittedName>
        <fullName evidence="14">Myosin-12</fullName>
    </submittedName>
</protein>
<feature type="domain" description="Myosin motor" evidence="12">
    <location>
        <begin position="62"/>
        <end position="764"/>
    </location>
</feature>
<dbReference type="GO" id="GO:0000146">
    <property type="term" value="F:microfilament motor activity"/>
    <property type="evidence" value="ECO:0007669"/>
    <property type="project" value="TreeGrafter"/>
</dbReference>
<dbReference type="InterPro" id="IPR027417">
    <property type="entry name" value="P-loop_NTPase"/>
</dbReference>
<dbReference type="InterPro" id="IPR002710">
    <property type="entry name" value="Dilute_dom"/>
</dbReference>
<keyword evidence="9 10" id="KW-0009">Actin-binding</keyword>
<keyword evidence="3 10" id="KW-0547">Nucleotide-binding</keyword>
<dbReference type="Pfam" id="PF01843">
    <property type="entry name" value="DIL"/>
    <property type="match status" value="1"/>
</dbReference>
<evidence type="ECO:0000256" key="9">
    <source>
        <dbReference type="ARBA" id="ARBA00023203"/>
    </source>
</evidence>
<dbReference type="PRINTS" id="PR00193">
    <property type="entry name" value="MYOSINHEAVY"/>
</dbReference>
<dbReference type="InterPro" id="IPR036961">
    <property type="entry name" value="Kinesin_motor_dom_sf"/>
</dbReference>
<keyword evidence="7 10" id="KW-0518">Myosin</keyword>
<gene>
    <name evidence="14" type="ORF">Sradi_0560900</name>
</gene>
<dbReference type="InterPro" id="IPR036018">
    <property type="entry name" value="MYSc_Myo11"/>
</dbReference>
<dbReference type="SMART" id="SM00015">
    <property type="entry name" value="IQ"/>
    <property type="match status" value="2"/>
</dbReference>
<organism evidence="14">
    <name type="scientific">Sesamum radiatum</name>
    <name type="common">Black benniseed</name>
    <dbReference type="NCBI Taxonomy" id="300843"/>
    <lineage>
        <taxon>Eukaryota</taxon>
        <taxon>Viridiplantae</taxon>
        <taxon>Streptophyta</taxon>
        <taxon>Embryophyta</taxon>
        <taxon>Tracheophyta</taxon>
        <taxon>Spermatophyta</taxon>
        <taxon>Magnoliopsida</taxon>
        <taxon>eudicotyledons</taxon>
        <taxon>Gunneridae</taxon>
        <taxon>Pentapetalae</taxon>
        <taxon>asterids</taxon>
        <taxon>lamiids</taxon>
        <taxon>Lamiales</taxon>
        <taxon>Pedaliaceae</taxon>
        <taxon>Sesamum</taxon>
    </lineage>
</organism>
<dbReference type="GO" id="GO:0005524">
    <property type="term" value="F:ATP binding"/>
    <property type="evidence" value="ECO:0007669"/>
    <property type="project" value="UniProtKB-UniRule"/>
</dbReference>
<comment type="similarity">
    <text evidence="1">Belongs to the TRAFAC class myosin-kinesin ATPase superfamily. Myosin family. Plant myosin class XI subfamily.</text>
</comment>
<reference evidence="14" key="2">
    <citation type="journal article" date="2024" name="Plant">
        <title>Genomic evolution and insights into agronomic trait innovations of Sesamum species.</title>
        <authorList>
            <person name="Miao H."/>
            <person name="Wang L."/>
            <person name="Qu L."/>
            <person name="Liu H."/>
            <person name="Sun Y."/>
            <person name="Le M."/>
            <person name="Wang Q."/>
            <person name="Wei S."/>
            <person name="Zheng Y."/>
            <person name="Lin W."/>
            <person name="Duan Y."/>
            <person name="Cao H."/>
            <person name="Xiong S."/>
            <person name="Wang X."/>
            <person name="Wei L."/>
            <person name="Li C."/>
            <person name="Ma Q."/>
            <person name="Ju M."/>
            <person name="Zhao R."/>
            <person name="Li G."/>
            <person name="Mu C."/>
            <person name="Tian Q."/>
            <person name="Mei H."/>
            <person name="Zhang T."/>
            <person name="Gao T."/>
            <person name="Zhang H."/>
        </authorList>
    </citation>
    <scope>NUCLEOTIDE SEQUENCE</scope>
    <source>
        <strain evidence="14">G02</strain>
    </source>
</reference>
<dbReference type="Pfam" id="PF02736">
    <property type="entry name" value="Myosin_N"/>
    <property type="match status" value="1"/>
</dbReference>
<keyword evidence="5" id="KW-0112">Calmodulin-binding</keyword>
<evidence type="ECO:0000256" key="3">
    <source>
        <dbReference type="ARBA" id="ARBA00022741"/>
    </source>
</evidence>
<dbReference type="FunFam" id="1.10.10.820:FF:000001">
    <property type="entry name" value="Myosin heavy chain"/>
    <property type="match status" value="1"/>
</dbReference>
<dbReference type="GO" id="GO:0005516">
    <property type="term" value="F:calmodulin binding"/>
    <property type="evidence" value="ECO:0007669"/>
    <property type="project" value="UniProtKB-KW"/>
</dbReference>